<dbReference type="AlphaFoldDB" id="A0A4V6ICA7"/>
<organism evidence="2 3">
    <name type="scientific">Nocardia cyriacigeorgica</name>
    <dbReference type="NCBI Taxonomy" id="135487"/>
    <lineage>
        <taxon>Bacteria</taxon>
        <taxon>Bacillati</taxon>
        <taxon>Actinomycetota</taxon>
        <taxon>Actinomycetes</taxon>
        <taxon>Mycobacteriales</taxon>
        <taxon>Nocardiaceae</taxon>
        <taxon>Nocardia</taxon>
    </lineage>
</organism>
<dbReference type="EMBL" id="VBUU01000037">
    <property type="protein sequence ID" value="TLF97862.1"/>
    <property type="molecule type" value="Genomic_DNA"/>
</dbReference>
<dbReference type="Proteomes" id="UP000290439">
    <property type="component" value="Chromosome"/>
</dbReference>
<evidence type="ECO:0000313" key="3">
    <source>
        <dbReference type="Proteomes" id="UP000290439"/>
    </source>
</evidence>
<proteinExistence type="predicted"/>
<name>A0A4V6ICA7_9NOCA</name>
<reference evidence="1 4" key="2">
    <citation type="submission" date="2019-05" db="EMBL/GenBank/DDBJ databases">
        <title>Genomes sequences of two Nocardia cyriacigeorgica environmental isolates, type strains Nocardia asteroides ATCC 19247 and Nocardia cyriacigeorgica DSM 44484.</title>
        <authorList>
            <person name="Vautrin F."/>
            <person name="Bergeron E."/>
            <person name="Dubost A."/>
            <person name="Abrouk D."/>
            <person name="Rodriguez Nava V."/>
            <person name="Pujic P."/>
        </authorList>
    </citation>
    <scope>NUCLEOTIDE SEQUENCE [LARGE SCALE GENOMIC DNA]</scope>
    <source>
        <strain evidence="1 4">EML 1456</strain>
    </source>
</reference>
<gene>
    <name evidence="1" type="ORF">FEK35_26245</name>
    <name evidence="2" type="ORF">NCTC10797_02712</name>
</gene>
<dbReference type="EMBL" id="LR215973">
    <property type="protein sequence ID" value="VFA98933.1"/>
    <property type="molecule type" value="Genomic_DNA"/>
</dbReference>
<accession>A0A4V6ICA7</accession>
<dbReference type="RefSeq" id="WP_036538561.1">
    <property type="nucleotide sequence ID" value="NZ_JADLQD010000001.1"/>
</dbReference>
<sequence>MRPTLFGYLRTELVGSYIVEVHEMMREFAEGEGLVLGIVRHETGANTSELWQLRQDLLRAESRHVITPTPTHMEEGRGPERIRQVRQLTRIPGVQVWYLSPSENVAMVRHLRRNRDIPAPQVRQVGDSRSVVGHFTLGVNLAARGIVQLEVHEKLTRAGLRHLCAPAEQVIQAVLEEVAAAAQPQIYARVAAGYPDLAPLELEVWLLRGQAWLEVQVHEHGDRTADPVSTGVAAVGEHGRCKSAVGGMLTWARLPLTVTPSVLPSTATTMRGVV</sequence>
<evidence type="ECO:0000313" key="1">
    <source>
        <dbReference type="EMBL" id="TLF97862.1"/>
    </source>
</evidence>
<dbReference type="OrthoDB" id="4558312at2"/>
<dbReference type="Proteomes" id="UP000308349">
    <property type="component" value="Unassembled WGS sequence"/>
</dbReference>
<evidence type="ECO:0000313" key="2">
    <source>
        <dbReference type="EMBL" id="VFA98933.1"/>
    </source>
</evidence>
<reference evidence="2 3" key="1">
    <citation type="submission" date="2019-02" db="EMBL/GenBank/DDBJ databases">
        <authorList>
            <consortium name="Pathogen Informatics"/>
        </authorList>
    </citation>
    <scope>NUCLEOTIDE SEQUENCE [LARGE SCALE GENOMIC DNA]</scope>
    <source>
        <strain evidence="2 3">3012STDY6756504</strain>
    </source>
</reference>
<protein>
    <submittedName>
        <fullName evidence="2">Uncharacterized protein</fullName>
    </submittedName>
</protein>
<evidence type="ECO:0000313" key="4">
    <source>
        <dbReference type="Proteomes" id="UP000308349"/>
    </source>
</evidence>